<organism evidence="1 2">
    <name type="scientific">Phormidium pseudopriestleyi FRX01</name>
    <dbReference type="NCBI Taxonomy" id="1759528"/>
    <lineage>
        <taxon>Bacteria</taxon>
        <taxon>Bacillati</taxon>
        <taxon>Cyanobacteriota</taxon>
        <taxon>Cyanophyceae</taxon>
        <taxon>Oscillatoriophycideae</taxon>
        <taxon>Oscillatoriales</taxon>
        <taxon>Oscillatoriaceae</taxon>
        <taxon>Phormidium</taxon>
    </lineage>
</organism>
<sequence length="62" mass="7125">MLLGENSRQYATIYTMNFTVREHLEAENTSDAISKPLTIEYRCGIGRQLDQQQIAGMNCRMI</sequence>
<keyword evidence="2" id="KW-1185">Reference proteome</keyword>
<dbReference type="RefSeq" id="WP_207089527.1">
    <property type="nucleotide sequence ID" value="NZ_JAFLQW010000491.1"/>
</dbReference>
<comment type="caution">
    <text evidence="1">The sequence shown here is derived from an EMBL/GenBank/DDBJ whole genome shotgun (WGS) entry which is preliminary data.</text>
</comment>
<accession>A0ABS3FVQ6</accession>
<dbReference type="EMBL" id="JAFLQW010000491">
    <property type="protein sequence ID" value="MBO0351069.1"/>
    <property type="molecule type" value="Genomic_DNA"/>
</dbReference>
<evidence type="ECO:0000313" key="2">
    <source>
        <dbReference type="Proteomes" id="UP000664844"/>
    </source>
</evidence>
<protein>
    <submittedName>
        <fullName evidence="1">Uncharacterized protein</fullName>
    </submittedName>
</protein>
<gene>
    <name evidence="1" type="ORF">J0895_18735</name>
</gene>
<dbReference type="Proteomes" id="UP000664844">
    <property type="component" value="Unassembled WGS sequence"/>
</dbReference>
<evidence type="ECO:0000313" key="1">
    <source>
        <dbReference type="EMBL" id="MBO0351069.1"/>
    </source>
</evidence>
<name>A0ABS3FVQ6_9CYAN</name>
<reference evidence="1 2" key="1">
    <citation type="submission" date="2021-03" db="EMBL/GenBank/DDBJ databases">
        <title>Metabolic Capacity of the Antarctic Cyanobacterium Phormidium pseudopriestleyi that Sustains Oxygenic Photosynthesis in the Presence of Hydrogen Sulfide.</title>
        <authorList>
            <person name="Lumian J.E."/>
            <person name="Jungblut A.D."/>
            <person name="Dillon M.L."/>
            <person name="Hawes I."/>
            <person name="Doran P.T."/>
            <person name="Mackey T.J."/>
            <person name="Dick G.J."/>
            <person name="Grettenberger C.L."/>
            <person name="Sumner D.Y."/>
        </authorList>
    </citation>
    <scope>NUCLEOTIDE SEQUENCE [LARGE SCALE GENOMIC DNA]</scope>
    <source>
        <strain evidence="1 2">FRX01</strain>
    </source>
</reference>
<proteinExistence type="predicted"/>